<organism evidence="1">
    <name type="scientific">Opuntia streptacantha</name>
    <name type="common">Prickly pear cactus</name>
    <name type="synonym">Opuntia cardona</name>
    <dbReference type="NCBI Taxonomy" id="393608"/>
    <lineage>
        <taxon>Eukaryota</taxon>
        <taxon>Viridiplantae</taxon>
        <taxon>Streptophyta</taxon>
        <taxon>Embryophyta</taxon>
        <taxon>Tracheophyta</taxon>
        <taxon>Spermatophyta</taxon>
        <taxon>Magnoliopsida</taxon>
        <taxon>eudicotyledons</taxon>
        <taxon>Gunneridae</taxon>
        <taxon>Pentapetalae</taxon>
        <taxon>Caryophyllales</taxon>
        <taxon>Cactineae</taxon>
        <taxon>Cactaceae</taxon>
        <taxon>Opuntioideae</taxon>
        <taxon>Opuntia</taxon>
    </lineage>
</organism>
<evidence type="ECO:0000313" key="1">
    <source>
        <dbReference type="EMBL" id="MBA4641296.1"/>
    </source>
</evidence>
<reference evidence="1" key="1">
    <citation type="journal article" date="2013" name="J. Plant Res.">
        <title>Effect of fungi and light on seed germination of three Opuntia species from semiarid lands of central Mexico.</title>
        <authorList>
            <person name="Delgado-Sanchez P."/>
            <person name="Jimenez-Bremont J.F."/>
            <person name="Guerrero-Gonzalez Mde L."/>
            <person name="Flores J."/>
        </authorList>
    </citation>
    <scope>NUCLEOTIDE SEQUENCE</scope>
    <source>
        <tissue evidence="1">Cladode</tissue>
    </source>
</reference>
<protein>
    <submittedName>
        <fullName evidence="1">Uncharacterized protein</fullName>
    </submittedName>
</protein>
<accession>A0A7C8ZEW2</accession>
<proteinExistence type="predicted"/>
<dbReference type="AlphaFoldDB" id="A0A7C8ZEW2"/>
<dbReference type="EMBL" id="GISG01123497">
    <property type="protein sequence ID" value="MBA4641296.1"/>
    <property type="molecule type" value="Transcribed_RNA"/>
</dbReference>
<reference evidence="1" key="2">
    <citation type="submission" date="2020-07" db="EMBL/GenBank/DDBJ databases">
        <authorList>
            <person name="Vera ALvarez R."/>
            <person name="Arias-Moreno D.M."/>
            <person name="Jimenez-Jacinto V."/>
            <person name="Jimenez-Bremont J.F."/>
            <person name="Swaminathan K."/>
            <person name="Moose S.P."/>
            <person name="Guerrero-Gonzalez M.L."/>
            <person name="Marino-Ramirez L."/>
            <person name="Landsman D."/>
            <person name="Rodriguez-Kessler M."/>
            <person name="Delgado-Sanchez P."/>
        </authorList>
    </citation>
    <scope>NUCLEOTIDE SEQUENCE</scope>
    <source>
        <tissue evidence="1">Cladode</tissue>
    </source>
</reference>
<sequence>MPNPPPLDKGAILGTKIYFRILQIFLKIAKCDTWRRVHIGHLCPSPSTVGHNPQLPWSKLIQIFKFNSKVIISEILTCFRTECLPREGFSPMNLLLIQICC</sequence>
<name>A0A7C8ZEW2_OPUST</name>